<comment type="caution">
    <text evidence="1">The sequence shown here is derived from an EMBL/GenBank/DDBJ whole genome shotgun (WGS) entry which is preliminary data.</text>
</comment>
<protein>
    <submittedName>
        <fullName evidence="1">Uncharacterized protein</fullName>
    </submittedName>
</protein>
<sequence length="154" mass="17704">MKLQITATGVGLIAVSPSRRCPSFVEKHHPSFPRGCSRFDNVTRLLKSFASFDRRRHFCLRHQHHITPVAALLPLKTIDTLRSGVWKKKKHSDLVMSELSDAISETKPFMQCDFTYRSRVIVLVWTLVAEVVRLPSPFPLHLLFLSDLFSFCRV</sequence>
<evidence type="ECO:0000313" key="1">
    <source>
        <dbReference type="EMBL" id="KAI3751903.1"/>
    </source>
</evidence>
<evidence type="ECO:0000313" key="2">
    <source>
        <dbReference type="Proteomes" id="UP001055811"/>
    </source>
</evidence>
<dbReference type="Proteomes" id="UP001055811">
    <property type="component" value="Linkage Group LG04"/>
</dbReference>
<keyword evidence="2" id="KW-1185">Reference proteome</keyword>
<reference evidence="2" key="1">
    <citation type="journal article" date="2022" name="Mol. Ecol. Resour.">
        <title>The genomes of chicory, endive, great burdock and yacon provide insights into Asteraceae palaeo-polyploidization history and plant inulin production.</title>
        <authorList>
            <person name="Fan W."/>
            <person name="Wang S."/>
            <person name="Wang H."/>
            <person name="Wang A."/>
            <person name="Jiang F."/>
            <person name="Liu H."/>
            <person name="Zhao H."/>
            <person name="Xu D."/>
            <person name="Zhang Y."/>
        </authorList>
    </citation>
    <scope>NUCLEOTIDE SEQUENCE [LARGE SCALE GENOMIC DNA]</scope>
    <source>
        <strain evidence="2">cv. Punajuju</strain>
    </source>
</reference>
<gene>
    <name evidence="1" type="ORF">L2E82_22996</name>
</gene>
<proteinExistence type="predicted"/>
<dbReference type="EMBL" id="CM042012">
    <property type="protein sequence ID" value="KAI3751903.1"/>
    <property type="molecule type" value="Genomic_DNA"/>
</dbReference>
<name>A0ACB9DZQ0_CICIN</name>
<organism evidence="1 2">
    <name type="scientific">Cichorium intybus</name>
    <name type="common">Chicory</name>
    <dbReference type="NCBI Taxonomy" id="13427"/>
    <lineage>
        <taxon>Eukaryota</taxon>
        <taxon>Viridiplantae</taxon>
        <taxon>Streptophyta</taxon>
        <taxon>Embryophyta</taxon>
        <taxon>Tracheophyta</taxon>
        <taxon>Spermatophyta</taxon>
        <taxon>Magnoliopsida</taxon>
        <taxon>eudicotyledons</taxon>
        <taxon>Gunneridae</taxon>
        <taxon>Pentapetalae</taxon>
        <taxon>asterids</taxon>
        <taxon>campanulids</taxon>
        <taxon>Asterales</taxon>
        <taxon>Asteraceae</taxon>
        <taxon>Cichorioideae</taxon>
        <taxon>Cichorieae</taxon>
        <taxon>Cichoriinae</taxon>
        <taxon>Cichorium</taxon>
    </lineage>
</organism>
<accession>A0ACB9DZQ0</accession>
<reference evidence="1 2" key="2">
    <citation type="journal article" date="2022" name="Mol. Ecol. Resour.">
        <title>The genomes of chicory, endive, great burdock and yacon provide insights into Asteraceae paleo-polyploidization history and plant inulin production.</title>
        <authorList>
            <person name="Fan W."/>
            <person name="Wang S."/>
            <person name="Wang H."/>
            <person name="Wang A."/>
            <person name="Jiang F."/>
            <person name="Liu H."/>
            <person name="Zhao H."/>
            <person name="Xu D."/>
            <person name="Zhang Y."/>
        </authorList>
    </citation>
    <scope>NUCLEOTIDE SEQUENCE [LARGE SCALE GENOMIC DNA]</scope>
    <source>
        <strain evidence="2">cv. Punajuju</strain>
        <tissue evidence="1">Leaves</tissue>
    </source>
</reference>